<protein>
    <submittedName>
        <fullName evidence="1">Uncharacterized protein</fullName>
    </submittedName>
</protein>
<dbReference type="EMBL" id="MT631687">
    <property type="protein sequence ID" value="QNO57384.1"/>
    <property type="molecule type" value="Genomic_DNA"/>
</dbReference>
<accession>A0A7G9ZAV0</accession>
<dbReference type="InterPro" id="IPR007523">
    <property type="entry name" value="NDUFAF3/AAMDC"/>
</dbReference>
<dbReference type="Gene3D" id="3.40.1230.10">
    <property type="entry name" value="MTH938-like"/>
    <property type="match status" value="1"/>
</dbReference>
<dbReference type="Pfam" id="PF04430">
    <property type="entry name" value="DUF498"/>
    <property type="match status" value="1"/>
</dbReference>
<evidence type="ECO:0000313" key="1">
    <source>
        <dbReference type="EMBL" id="QNO57384.1"/>
    </source>
</evidence>
<gene>
    <name evidence="1" type="ORF">MLPLCDNK_00006</name>
</gene>
<organism evidence="1">
    <name type="scientific">Candidatus Methanophaga sp. ANME-1 ERB7</name>
    <dbReference type="NCBI Taxonomy" id="2759913"/>
    <lineage>
        <taxon>Archaea</taxon>
        <taxon>Methanobacteriati</taxon>
        <taxon>Methanobacteriota</taxon>
        <taxon>Stenosarchaea group</taxon>
        <taxon>Methanomicrobia</taxon>
        <taxon>Candidatus Methanophagales</taxon>
        <taxon>Candidatus Methanophagaceae</taxon>
        <taxon>Candidatus Methanophaga</taxon>
    </lineage>
</organism>
<reference evidence="1" key="1">
    <citation type="submission" date="2020-06" db="EMBL/GenBank/DDBJ databases">
        <title>Unique genomic features of the anaerobic methanotrophic archaea.</title>
        <authorList>
            <person name="Chadwick G.L."/>
            <person name="Skennerton C.T."/>
            <person name="Laso-Perez R."/>
            <person name="Leu A.O."/>
            <person name="Speth D.R."/>
            <person name="Yu H."/>
            <person name="Morgan-Lang C."/>
            <person name="Hatzenpichler R."/>
            <person name="Goudeau D."/>
            <person name="Malmstrom R."/>
            <person name="Brazelton W.J."/>
            <person name="Woyke T."/>
            <person name="Hallam S.J."/>
            <person name="Tyson G.W."/>
            <person name="Wegener G."/>
            <person name="Boetius A."/>
            <person name="Orphan V."/>
        </authorList>
    </citation>
    <scope>NUCLEOTIDE SEQUENCE</scope>
</reference>
<sequence>MEHVLKENPEVVVIGKGTSGMASLSDDSKALLEERGIEIIEADTPEIRDKFNEISKTKRVAAIIHVTC</sequence>
<dbReference type="InterPro" id="IPR036748">
    <property type="entry name" value="MTH938-like_sf"/>
</dbReference>
<dbReference type="SUPFAM" id="SSF64076">
    <property type="entry name" value="MTH938-like"/>
    <property type="match status" value="1"/>
</dbReference>
<dbReference type="AlphaFoldDB" id="A0A7G9ZAV0"/>
<proteinExistence type="predicted"/>
<name>A0A7G9ZAV0_9EURY</name>